<feature type="transmembrane region" description="Helical" evidence="12">
    <location>
        <begin position="43"/>
        <end position="62"/>
    </location>
</feature>
<dbReference type="PANTHER" id="PTHR30561">
    <property type="entry name" value="SMR FAMILY PROTON-DEPENDENT DRUG EFFLUX TRANSPORTER SUGE"/>
    <property type="match status" value="1"/>
</dbReference>
<dbReference type="Gene3D" id="1.10.3730.20">
    <property type="match status" value="1"/>
</dbReference>
<dbReference type="KEGG" id="coh:EAV92_22765"/>
<dbReference type="EMBL" id="CP033433">
    <property type="protein sequence ID" value="AYQ75120.1"/>
    <property type="molecule type" value="Genomic_DNA"/>
</dbReference>
<evidence type="ECO:0000256" key="6">
    <source>
        <dbReference type="ARBA" id="ARBA00022556"/>
    </source>
</evidence>
<dbReference type="RefSeq" id="WP_123043200.1">
    <property type="nucleotide sequence ID" value="NZ_CP033433.1"/>
</dbReference>
<keyword evidence="7 12" id="KW-0812">Transmembrane</keyword>
<keyword evidence="6" id="KW-0441">Lipid A biosynthesis</keyword>
<protein>
    <recommendedName>
        <fullName evidence="13">EamA domain-containing protein</fullName>
    </recommendedName>
</protein>
<keyword evidence="3" id="KW-1003">Cell membrane</keyword>
<evidence type="ECO:0000256" key="8">
    <source>
        <dbReference type="ARBA" id="ARBA00022985"/>
    </source>
</evidence>
<evidence type="ECO:0000256" key="4">
    <source>
        <dbReference type="ARBA" id="ARBA00022516"/>
    </source>
</evidence>
<proteinExistence type="inferred from homology"/>
<dbReference type="Pfam" id="PF00892">
    <property type="entry name" value="EamA"/>
    <property type="match status" value="1"/>
</dbReference>
<evidence type="ECO:0000256" key="10">
    <source>
        <dbReference type="ARBA" id="ARBA00023098"/>
    </source>
</evidence>
<dbReference type="GO" id="GO:0005886">
    <property type="term" value="C:plasma membrane"/>
    <property type="evidence" value="ECO:0007669"/>
    <property type="project" value="UniProtKB-SubCell"/>
</dbReference>
<evidence type="ECO:0000256" key="5">
    <source>
        <dbReference type="ARBA" id="ARBA00022519"/>
    </source>
</evidence>
<dbReference type="InterPro" id="IPR000620">
    <property type="entry name" value="EamA_dom"/>
</dbReference>
<comment type="similarity">
    <text evidence="2">Belongs to the EamA transporter family.</text>
</comment>
<keyword evidence="15" id="KW-1185">Reference proteome</keyword>
<keyword evidence="8" id="KW-0448">Lipopolysaccharide biosynthesis</keyword>
<reference evidence="14 15" key="1">
    <citation type="submission" date="2018-10" db="EMBL/GenBank/DDBJ databases">
        <title>Genome Sequence of Cohnella sp.</title>
        <authorList>
            <person name="Srinivasan S."/>
            <person name="Kim M.K."/>
        </authorList>
    </citation>
    <scope>NUCLEOTIDE SEQUENCE [LARGE SCALE GENOMIC DNA]</scope>
    <source>
        <strain evidence="14 15">18JY8-7</strain>
    </source>
</reference>
<evidence type="ECO:0000259" key="13">
    <source>
        <dbReference type="Pfam" id="PF00892"/>
    </source>
</evidence>
<evidence type="ECO:0000256" key="1">
    <source>
        <dbReference type="ARBA" id="ARBA00004651"/>
    </source>
</evidence>
<dbReference type="InterPro" id="IPR000390">
    <property type="entry name" value="Small_drug/metabolite_transptr"/>
</dbReference>
<dbReference type="GO" id="GO:0022857">
    <property type="term" value="F:transmembrane transporter activity"/>
    <property type="evidence" value="ECO:0007669"/>
    <property type="project" value="InterPro"/>
</dbReference>
<dbReference type="SUPFAM" id="SSF103481">
    <property type="entry name" value="Multidrug resistance efflux transporter EmrE"/>
    <property type="match status" value="1"/>
</dbReference>
<keyword evidence="9 12" id="KW-1133">Transmembrane helix</keyword>
<name>A0A3G3K400_9BACL</name>
<evidence type="ECO:0000256" key="9">
    <source>
        <dbReference type="ARBA" id="ARBA00022989"/>
    </source>
</evidence>
<dbReference type="InterPro" id="IPR037185">
    <property type="entry name" value="EmrE-like"/>
</dbReference>
<evidence type="ECO:0000256" key="12">
    <source>
        <dbReference type="SAM" id="Phobius"/>
    </source>
</evidence>
<keyword evidence="11 12" id="KW-0472">Membrane</keyword>
<keyword evidence="10" id="KW-0443">Lipid metabolism</keyword>
<dbReference type="AlphaFoldDB" id="A0A3G3K400"/>
<evidence type="ECO:0000313" key="14">
    <source>
        <dbReference type="EMBL" id="AYQ75120.1"/>
    </source>
</evidence>
<evidence type="ECO:0000256" key="3">
    <source>
        <dbReference type="ARBA" id="ARBA00022475"/>
    </source>
</evidence>
<evidence type="ECO:0000256" key="2">
    <source>
        <dbReference type="ARBA" id="ARBA00007362"/>
    </source>
</evidence>
<organism evidence="14 15">
    <name type="scientific">Cohnella candidum</name>
    <dbReference type="NCBI Taxonomy" id="2674991"/>
    <lineage>
        <taxon>Bacteria</taxon>
        <taxon>Bacillati</taxon>
        <taxon>Bacillota</taxon>
        <taxon>Bacilli</taxon>
        <taxon>Bacillales</taxon>
        <taxon>Paenibacillaceae</taxon>
        <taxon>Cohnella</taxon>
    </lineage>
</organism>
<dbReference type="Proteomes" id="UP000269097">
    <property type="component" value="Chromosome"/>
</dbReference>
<gene>
    <name evidence="14" type="ORF">EAV92_22765</name>
</gene>
<evidence type="ECO:0000313" key="15">
    <source>
        <dbReference type="Proteomes" id="UP000269097"/>
    </source>
</evidence>
<keyword evidence="5" id="KW-0997">Cell inner membrane</keyword>
<accession>A0A3G3K400</accession>
<sequence length="114" mass="12544">MVYLALLLNIVLLVAGQVVWKIGLSKAGGLQLENALHVLFSPLIILGVFLYGVATVIWLYVLSRLPLSFVYPLQSFAYVFALIVAFALFKESIPPTRWIGTVIILAGIAVLSWK</sequence>
<evidence type="ECO:0000256" key="11">
    <source>
        <dbReference type="ARBA" id="ARBA00023136"/>
    </source>
</evidence>
<dbReference type="PANTHER" id="PTHR30561:SF9">
    <property type="entry name" value="4-AMINO-4-DEOXY-L-ARABINOSE-PHOSPHOUNDECAPRENOL FLIPPASE SUBUNIT ARNF-RELATED"/>
    <property type="match status" value="1"/>
</dbReference>
<feature type="transmembrane region" description="Helical" evidence="12">
    <location>
        <begin position="95"/>
        <end position="113"/>
    </location>
</feature>
<evidence type="ECO:0000256" key="7">
    <source>
        <dbReference type="ARBA" id="ARBA00022692"/>
    </source>
</evidence>
<keyword evidence="4" id="KW-0444">Lipid biosynthesis</keyword>
<feature type="transmembrane region" description="Helical" evidence="12">
    <location>
        <begin position="69"/>
        <end position="89"/>
    </location>
</feature>
<dbReference type="GO" id="GO:0009103">
    <property type="term" value="P:lipopolysaccharide biosynthetic process"/>
    <property type="evidence" value="ECO:0007669"/>
    <property type="project" value="UniProtKB-KW"/>
</dbReference>
<comment type="subcellular location">
    <subcellularLocation>
        <location evidence="1">Cell membrane</location>
        <topology evidence="1">Multi-pass membrane protein</topology>
    </subcellularLocation>
</comment>
<feature type="domain" description="EamA" evidence="13">
    <location>
        <begin position="32"/>
        <end position="112"/>
    </location>
</feature>